<evidence type="ECO:0000256" key="1">
    <source>
        <dbReference type="ARBA" id="ARBA00022574"/>
    </source>
</evidence>
<dbReference type="Proteomes" id="UP000236654">
    <property type="component" value="Unassembled WGS sequence"/>
</dbReference>
<dbReference type="SUPFAM" id="SSF50978">
    <property type="entry name" value="WD40 repeat-like"/>
    <property type="match status" value="2"/>
</dbReference>
<gene>
    <name evidence="5" type="ORF">CW751_14360</name>
</gene>
<dbReference type="AlphaFoldDB" id="A0A2I0QZ59"/>
<dbReference type="InterPro" id="IPR020472">
    <property type="entry name" value="WD40_PAC1"/>
</dbReference>
<dbReference type="InterPro" id="IPR015943">
    <property type="entry name" value="WD40/YVTN_repeat-like_dom_sf"/>
</dbReference>
<dbReference type="CDD" id="cd00200">
    <property type="entry name" value="WD40"/>
    <property type="match status" value="1"/>
</dbReference>
<dbReference type="PANTHER" id="PTHR19879:SF9">
    <property type="entry name" value="TRANSCRIPTION INITIATION FACTOR TFIID SUBUNIT 5"/>
    <property type="match status" value="1"/>
</dbReference>
<dbReference type="Pfam" id="PF00400">
    <property type="entry name" value="WD40"/>
    <property type="match status" value="7"/>
</dbReference>
<protein>
    <submittedName>
        <fullName evidence="5">Uncharacterized protein</fullName>
    </submittedName>
</protein>
<sequence>MKYILTSLLFIISNLTFSQTQTNSSIEAIIQMGHSKTVSASDISHNGKYIATGSIDRSIIIWDKKTGKEIRILHHHVKSITALHFSKDDQYILSASNDNTVKLSDIETGEVIHTFLHTKYDIANALFNGDGSKVIIFDKRQHFSVWETATGEFVGYFKKDYATFNDPKTVSFNGNLVLSKIDDTKVACIRLKTKDTLFTLPSAKAYTLNFSNNEKHIVIGSSRLFATVFDAETGDSLHSVSIVKTSECDGCKTHVLISDDSKAVFTTSNKGVGKLWNIKTGREIAAFKTPTKSPNTIDFTENNKQIMVSYDKEIRFYSTSSGNELFNLPVKGINNFNIQVRNNQIVLPGKNFSAEVWSIPLKTVVKTYKGYLNQTKSDGLRFSYSSWIDGAILQYISYRTRLALHPNKHELIIGKVDSSAIVLNLSTGKKTKTLTDASKAIFCQTFSKDGKLLAVAGGDRKIRIYDATTYTLKHILVGHQALIFDLQFSNNSNVISSASWDGTLRTWDIKEGTWTSYIEINNGAPYLVRYSPNDLYLLSGDLYKNIDFWEADTQENFRTLIGHTETISGIEFSKDGQYLVSSSWDGKIKLWHTLTGMQVAKFNDKGAPVYSVNFSPDQKSIIAGHGDRNIKFWNLETGKLEKQLSGHVSAVTDIQFTNDGNLMVSRGMNGEVIVWDYKQKKQLYTYIPINQNDWIITTPSGHFDGSKNALHLVNYVSGMEVIALEALFDKYYTPGLAIQVMNGGILNDTGESLNTLIKNRPELAFQYSNSTNRSTTKDAQGMVVSNTQNFSIDVTILGGGEDISELNLYNNGKLVAHRITSQNINFRGAKKVRNLLRLS</sequence>
<dbReference type="PANTHER" id="PTHR19879">
    <property type="entry name" value="TRANSCRIPTION INITIATION FACTOR TFIID"/>
    <property type="match status" value="1"/>
</dbReference>
<dbReference type="InterPro" id="IPR001680">
    <property type="entry name" value="WD40_rpt"/>
</dbReference>
<feature type="repeat" description="WD" evidence="3">
    <location>
        <begin position="602"/>
        <end position="643"/>
    </location>
</feature>
<dbReference type="PRINTS" id="PR00320">
    <property type="entry name" value="GPROTEINBRPT"/>
</dbReference>
<feature type="repeat" description="WD" evidence="3">
    <location>
        <begin position="73"/>
        <end position="114"/>
    </location>
</feature>
<keyword evidence="1 3" id="KW-0853">WD repeat</keyword>
<proteinExistence type="predicted"/>
<dbReference type="PROSITE" id="PS50294">
    <property type="entry name" value="WD_REPEATS_REGION"/>
    <property type="match status" value="6"/>
</dbReference>
<name>A0A2I0QZ59_9FLAO</name>
<keyword evidence="6" id="KW-1185">Reference proteome</keyword>
<dbReference type="OrthoDB" id="1492850at2"/>
<dbReference type="Gene3D" id="2.130.10.10">
    <property type="entry name" value="YVTN repeat-like/Quinoprotein amine dehydrogenase"/>
    <property type="match status" value="4"/>
</dbReference>
<evidence type="ECO:0000313" key="5">
    <source>
        <dbReference type="EMBL" id="PKR79597.1"/>
    </source>
</evidence>
<keyword evidence="2" id="KW-0677">Repeat</keyword>
<dbReference type="RefSeq" id="WP_101335721.1">
    <property type="nucleotide sequence ID" value="NZ_PJNI01000023.1"/>
</dbReference>
<dbReference type="InterPro" id="IPR036322">
    <property type="entry name" value="WD40_repeat_dom_sf"/>
</dbReference>
<dbReference type="SMART" id="SM00320">
    <property type="entry name" value="WD40"/>
    <property type="match status" value="12"/>
</dbReference>
<feature type="repeat" description="WD" evidence="3">
    <location>
        <begin position="560"/>
        <end position="601"/>
    </location>
</feature>
<evidence type="ECO:0000256" key="2">
    <source>
        <dbReference type="ARBA" id="ARBA00022737"/>
    </source>
</evidence>
<evidence type="ECO:0000256" key="3">
    <source>
        <dbReference type="PROSITE-ProRule" id="PRU00221"/>
    </source>
</evidence>
<comment type="caution">
    <text evidence="5">The sequence shown here is derived from an EMBL/GenBank/DDBJ whole genome shotgun (WGS) entry which is preliminary data.</text>
</comment>
<organism evidence="5 6">
    <name type="scientific">Brumimicrobium salinarum</name>
    <dbReference type="NCBI Taxonomy" id="2058658"/>
    <lineage>
        <taxon>Bacteria</taxon>
        <taxon>Pseudomonadati</taxon>
        <taxon>Bacteroidota</taxon>
        <taxon>Flavobacteriia</taxon>
        <taxon>Flavobacteriales</taxon>
        <taxon>Crocinitomicaceae</taxon>
        <taxon>Brumimicrobium</taxon>
    </lineage>
</organism>
<feature type="chain" id="PRO_5014180706" evidence="4">
    <location>
        <begin position="19"/>
        <end position="839"/>
    </location>
</feature>
<reference evidence="5 6" key="1">
    <citation type="submission" date="2017-12" db="EMBL/GenBank/DDBJ databases">
        <title>The draft genome sequence of Brumimicrobium saltpan LHR20.</title>
        <authorList>
            <person name="Do Z.-J."/>
            <person name="Luo H.-R."/>
        </authorList>
    </citation>
    <scope>NUCLEOTIDE SEQUENCE [LARGE SCALE GENOMIC DNA]</scope>
    <source>
        <strain evidence="5 6">LHR20</strain>
    </source>
</reference>
<dbReference type="PROSITE" id="PS50082">
    <property type="entry name" value="WD_REPEATS_2"/>
    <property type="match status" value="6"/>
</dbReference>
<evidence type="ECO:0000256" key="4">
    <source>
        <dbReference type="SAM" id="SignalP"/>
    </source>
</evidence>
<feature type="repeat" description="WD" evidence="3">
    <location>
        <begin position="31"/>
        <end position="72"/>
    </location>
</feature>
<keyword evidence="4" id="KW-0732">Signal</keyword>
<feature type="repeat" description="WD" evidence="3">
    <location>
        <begin position="644"/>
        <end position="685"/>
    </location>
</feature>
<feature type="signal peptide" evidence="4">
    <location>
        <begin position="1"/>
        <end position="18"/>
    </location>
</feature>
<evidence type="ECO:0000313" key="6">
    <source>
        <dbReference type="Proteomes" id="UP000236654"/>
    </source>
</evidence>
<accession>A0A2I0QZ59</accession>
<dbReference type="EMBL" id="PJNI01000023">
    <property type="protein sequence ID" value="PKR79597.1"/>
    <property type="molecule type" value="Genomic_DNA"/>
</dbReference>
<feature type="repeat" description="WD" evidence="3">
    <location>
        <begin position="476"/>
        <end position="517"/>
    </location>
</feature>
<dbReference type="InterPro" id="IPR019775">
    <property type="entry name" value="WD40_repeat_CS"/>
</dbReference>
<dbReference type="PROSITE" id="PS00678">
    <property type="entry name" value="WD_REPEATS_1"/>
    <property type="match status" value="2"/>
</dbReference>